<sequence>MSEELPKRLFKEGEEPRVTQINNNCRIDYIIRKFQAWLPKELDVVKKDPVFHQIFKLHENGLGYSARVIHSFLCRELVTFLQHELWFVFARRPLRFSLQEFHAVTGFECDTHISLEEFEEWKYDGGFWSKVLRRKDGTITLFNLWTKDKEAVKKWRNADRIRLVYLAIILCVVLARDEKANIPLKYIAVVMDLDRVRRYPWGVAAYDLLCKSIAKNRSQLKEKTTSYVLDGFSYALQIWAMEAVPKIGKLCGKKLDKGFKDGPRCINWMGAAKAFRRDDDVEDDRIKVLMEMIKKGHDFTVNDEASVNVEAAESDDDFQTPKGSKKVGSRSKRGKKRLPDRGMEKRKHKVLASGAKQAPFNEDMKAFMTQLFEHNFSGIEQRIQKQMAETFEQMRTELKQSRKEASVEVQLGDPSPTKPSTSQAPLRRSTRGDGSETTFDVNYSEADDMGRGIGTQGVEGLSQTSYVPGFDPSQDKKEEDWWTPMTSVRGSVDNPVKKEKTEMNTAPPPSQWEKWCERKGHGLQLSDSPLPEDASPQASLYYISEESWKGFTEWALKPIPLTIGPTCFNLSVATRVVSAGKWLGNEEMDAVMFIWRVNTTLNRWAPRRVAFMSAMFCLQVDAAYKKFLPNKKAYQLPDFLLGYGRGELPSHGQTDLVWGVDVDRLYFPLFVNGNHSVLFTSYKFDLVKHKNYI</sequence>
<dbReference type="PANTHER" id="PTHR48449:SF1">
    <property type="entry name" value="DUF1985 DOMAIN-CONTAINING PROTEIN"/>
    <property type="match status" value="1"/>
</dbReference>
<reference evidence="3 4" key="1">
    <citation type="journal article" date="2020" name="BMC Genomics">
        <title>Intraspecific diversification of the crop wild relative Brassica cretica Lam. using demographic model selection.</title>
        <authorList>
            <person name="Kioukis A."/>
            <person name="Michalopoulou V.A."/>
            <person name="Briers L."/>
            <person name="Pirintsos S."/>
            <person name="Studholme D.J."/>
            <person name="Pavlidis P."/>
            <person name="Sarris P.F."/>
        </authorList>
    </citation>
    <scope>NUCLEOTIDE SEQUENCE [LARGE SCALE GENOMIC DNA]</scope>
    <source>
        <strain evidence="4">cv. PFS-1207/04</strain>
    </source>
</reference>
<evidence type="ECO:0000313" key="4">
    <source>
        <dbReference type="Proteomes" id="UP000266723"/>
    </source>
</evidence>
<feature type="compositionally biased region" description="Basic and acidic residues" evidence="1">
    <location>
        <begin position="397"/>
        <end position="406"/>
    </location>
</feature>
<dbReference type="PANTHER" id="PTHR48449">
    <property type="entry name" value="DUF1985 DOMAIN-CONTAINING PROTEIN"/>
    <property type="match status" value="1"/>
</dbReference>
<dbReference type="EMBL" id="QGKV02000299">
    <property type="protein sequence ID" value="KAF3593413.1"/>
    <property type="molecule type" value="Genomic_DNA"/>
</dbReference>
<proteinExistence type="predicted"/>
<evidence type="ECO:0000256" key="1">
    <source>
        <dbReference type="SAM" id="MobiDB-lite"/>
    </source>
</evidence>
<feature type="region of interest" description="Disordered" evidence="1">
    <location>
        <begin position="397"/>
        <end position="514"/>
    </location>
</feature>
<comment type="caution">
    <text evidence="3">The sequence shown here is derived from an EMBL/GenBank/DDBJ whole genome shotgun (WGS) entry which is preliminary data.</text>
</comment>
<evidence type="ECO:0000259" key="2">
    <source>
        <dbReference type="Pfam" id="PF09331"/>
    </source>
</evidence>
<feature type="compositionally biased region" description="Basic residues" evidence="1">
    <location>
        <begin position="323"/>
        <end position="336"/>
    </location>
</feature>
<dbReference type="Pfam" id="PF09331">
    <property type="entry name" value="DUF1985"/>
    <property type="match status" value="1"/>
</dbReference>
<dbReference type="InterPro" id="IPR015410">
    <property type="entry name" value="DUF1985"/>
</dbReference>
<organism evidence="3 4">
    <name type="scientific">Brassica cretica</name>
    <name type="common">Mustard</name>
    <dbReference type="NCBI Taxonomy" id="69181"/>
    <lineage>
        <taxon>Eukaryota</taxon>
        <taxon>Viridiplantae</taxon>
        <taxon>Streptophyta</taxon>
        <taxon>Embryophyta</taxon>
        <taxon>Tracheophyta</taxon>
        <taxon>Spermatophyta</taxon>
        <taxon>Magnoliopsida</taxon>
        <taxon>eudicotyledons</taxon>
        <taxon>Gunneridae</taxon>
        <taxon>Pentapetalae</taxon>
        <taxon>rosids</taxon>
        <taxon>malvids</taxon>
        <taxon>Brassicales</taxon>
        <taxon>Brassicaceae</taxon>
        <taxon>Brassiceae</taxon>
        <taxon>Brassica</taxon>
    </lineage>
</organism>
<feature type="region of interest" description="Disordered" evidence="1">
    <location>
        <begin position="311"/>
        <end position="357"/>
    </location>
</feature>
<evidence type="ECO:0000313" key="3">
    <source>
        <dbReference type="EMBL" id="KAF3593413.1"/>
    </source>
</evidence>
<name>A0ABQ7E884_BRACR</name>
<gene>
    <name evidence="3" type="ORF">DY000_02023288</name>
</gene>
<keyword evidence="4" id="KW-1185">Reference proteome</keyword>
<dbReference type="Proteomes" id="UP000266723">
    <property type="component" value="Unassembled WGS sequence"/>
</dbReference>
<protein>
    <recommendedName>
        <fullName evidence="2">DUF1985 domain-containing protein</fullName>
    </recommendedName>
</protein>
<feature type="domain" description="DUF1985" evidence="2">
    <location>
        <begin position="73"/>
        <end position="212"/>
    </location>
</feature>
<accession>A0ABQ7E884</accession>